<dbReference type="PROSITE" id="PS51819">
    <property type="entry name" value="VOC"/>
    <property type="match status" value="2"/>
</dbReference>
<feature type="domain" description="VOC" evidence="1">
    <location>
        <begin position="139"/>
        <end position="254"/>
    </location>
</feature>
<evidence type="ECO:0000313" key="2">
    <source>
        <dbReference type="EMBL" id="MEX0427838.1"/>
    </source>
</evidence>
<dbReference type="SUPFAM" id="SSF54593">
    <property type="entry name" value="Glyoxalase/Bleomycin resistance protein/Dihydroxybiphenyl dioxygenase"/>
    <property type="match status" value="2"/>
</dbReference>
<dbReference type="PANTHER" id="PTHR33993:SF14">
    <property type="entry name" value="GB|AAF24581.1"/>
    <property type="match status" value="1"/>
</dbReference>
<dbReference type="InterPro" id="IPR041581">
    <property type="entry name" value="Glyoxalase_6"/>
</dbReference>
<dbReference type="InterPro" id="IPR029068">
    <property type="entry name" value="Glyas_Bleomycin-R_OHBP_Dase"/>
</dbReference>
<protein>
    <submittedName>
        <fullName evidence="2">VOC family protein</fullName>
    </submittedName>
</protein>
<evidence type="ECO:0000259" key="1">
    <source>
        <dbReference type="PROSITE" id="PS51819"/>
    </source>
</evidence>
<accession>A0ABV3SY14</accession>
<dbReference type="InterPro" id="IPR004360">
    <property type="entry name" value="Glyas_Fos-R_dOase_dom"/>
</dbReference>
<proteinExistence type="predicted"/>
<keyword evidence="3" id="KW-1185">Reference proteome</keyword>
<dbReference type="Pfam" id="PF00903">
    <property type="entry name" value="Glyoxalase"/>
    <property type="match status" value="1"/>
</dbReference>
<dbReference type="PANTHER" id="PTHR33993">
    <property type="entry name" value="GLYOXALASE-RELATED"/>
    <property type="match status" value="1"/>
</dbReference>
<organism evidence="2 3">
    <name type="scientific">Nocardioides eburneus</name>
    <dbReference type="NCBI Taxonomy" id="3231482"/>
    <lineage>
        <taxon>Bacteria</taxon>
        <taxon>Bacillati</taxon>
        <taxon>Actinomycetota</taxon>
        <taxon>Actinomycetes</taxon>
        <taxon>Propionibacteriales</taxon>
        <taxon>Nocardioidaceae</taxon>
        <taxon>Nocardioides</taxon>
    </lineage>
</organism>
<feature type="domain" description="VOC" evidence="1">
    <location>
        <begin position="11"/>
        <end position="125"/>
    </location>
</feature>
<dbReference type="Gene3D" id="3.10.180.10">
    <property type="entry name" value="2,3-Dihydroxybiphenyl 1,2-Dioxygenase, domain 1"/>
    <property type="match status" value="2"/>
</dbReference>
<dbReference type="EMBL" id="JBFPJR010000013">
    <property type="protein sequence ID" value="MEX0427838.1"/>
    <property type="molecule type" value="Genomic_DNA"/>
</dbReference>
<evidence type="ECO:0000313" key="3">
    <source>
        <dbReference type="Proteomes" id="UP001556631"/>
    </source>
</evidence>
<reference evidence="2 3" key="1">
    <citation type="submission" date="2024-07" db="EMBL/GenBank/DDBJ databases">
        <authorList>
            <person name="Lee S."/>
            <person name="Kang M."/>
        </authorList>
    </citation>
    <scope>NUCLEOTIDE SEQUENCE [LARGE SCALE GENOMIC DNA]</scope>
    <source>
        <strain evidence="2 3">DS6</strain>
    </source>
</reference>
<dbReference type="Pfam" id="PF18029">
    <property type="entry name" value="Glyoxalase_6"/>
    <property type="match status" value="1"/>
</dbReference>
<dbReference type="InterPro" id="IPR052164">
    <property type="entry name" value="Anthracycline_SecMetBiosynth"/>
</dbReference>
<gene>
    <name evidence="2" type="ORF">AB3X52_09420</name>
</gene>
<dbReference type="RefSeq" id="WP_367993601.1">
    <property type="nucleotide sequence ID" value="NZ_JBFPJR010000013.1"/>
</dbReference>
<name>A0ABV3SY14_9ACTN</name>
<comment type="caution">
    <text evidence="2">The sequence shown here is derived from an EMBL/GenBank/DDBJ whole genome shotgun (WGS) entry which is preliminary data.</text>
</comment>
<dbReference type="InterPro" id="IPR037523">
    <property type="entry name" value="VOC_core"/>
</dbReference>
<dbReference type="Proteomes" id="UP001556631">
    <property type="component" value="Unassembled WGS sequence"/>
</dbReference>
<sequence>MPRFESYAQGTPCYVELITHDLARAKEFYAGLFGWAYDAPPGHEDAYASARLAGDRVAGLSAPYAEDAKVPHWGVFLAVDDIDAAVAKVEPAGGTVLAAPSDVMTLGRMATIADPTGCRVHLWQAGDIPGAERATEPGALIWNELVTSDVRAATAFYTAVLGVGWEESEMGDGAPYTLLKVADRPVGGAMTPMSPDQPTGWNLYFNVEDVDTALAKAQELGATVVAPAMDLPDGMGRLGFLADPEGAMLSLMAG</sequence>
<dbReference type="CDD" id="cd07247">
    <property type="entry name" value="SgaA_N_like"/>
    <property type="match status" value="2"/>
</dbReference>